<evidence type="ECO:0000313" key="5">
    <source>
        <dbReference type="EMBL" id="WVX80485.1"/>
    </source>
</evidence>
<dbReference type="InterPro" id="IPR016047">
    <property type="entry name" value="M23ase_b-sheet_dom"/>
</dbReference>
<dbReference type="InterPro" id="IPR057309">
    <property type="entry name" value="PcsB_CC"/>
</dbReference>
<dbReference type="InterPro" id="IPR011055">
    <property type="entry name" value="Dup_hybrid_motif"/>
</dbReference>
<feature type="coiled-coil region" evidence="2">
    <location>
        <begin position="164"/>
        <end position="254"/>
    </location>
</feature>
<keyword evidence="2" id="KW-0175">Coiled coil</keyword>
<organism evidence="5 6">
    <name type="scientific">Niallia oryzisoli</name>
    <dbReference type="NCBI Taxonomy" id="1737571"/>
    <lineage>
        <taxon>Bacteria</taxon>
        <taxon>Bacillati</taxon>
        <taxon>Bacillota</taxon>
        <taxon>Bacilli</taxon>
        <taxon>Bacillales</taxon>
        <taxon>Bacillaceae</taxon>
        <taxon>Niallia</taxon>
    </lineage>
</organism>
<dbReference type="PANTHER" id="PTHR21666:SF270">
    <property type="entry name" value="MUREIN HYDROLASE ACTIVATOR ENVC"/>
    <property type="match status" value="1"/>
</dbReference>
<reference evidence="5 6" key="1">
    <citation type="submission" date="2023-10" db="EMBL/GenBank/DDBJ databases">
        <title>Niallia locisalis sp.nov. isolated from a salt pond sample.</title>
        <authorList>
            <person name="Li X.-J."/>
            <person name="Dong L."/>
        </authorList>
    </citation>
    <scope>NUCLEOTIDE SEQUENCE [LARGE SCALE GENOMIC DNA]</scope>
    <source>
        <strain evidence="5 6">DSM 29761</strain>
    </source>
</reference>
<dbReference type="EMBL" id="CP137640">
    <property type="protein sequence ID" value="WVX80485.1"/>
    <property type="molecule type" value="Genomic_DNA"/>
</dbReference>
<feature type="domain" description="Peptidoglycan hydrolase PcsB coiled-coil" evidence="4">
    <location>
        <begin position="110"/>
        <end position="184"/>
    </location>
</feature>
<accession>A0ABZ2CD99</accession>
<name>A0ABZ2CD99_9BACI</name>
<feature type="coiled-coil region" evidence="2">
    <location>
        <begin position="29"/>
        <end position="134"/>
    </location>
</feature>
<dbReference type="Pfam" id="PF01551">
    <property type="entry name" value="Peptidase_M23"/>
    <property type="match status" value="1"/>
</dbReference>
<evidence type="ECO:0000259" key="4">
    <source>
        <dbReference type="Pfam" id="PF24568"/>
    </source>
</evidence>
<dbReference type="Gene3D" id="2.70.70.10">
    <property type="entry name" value="Glucose Permease (Domain IIA)"/>
    <property type="match status" value="1"/>
</dbReference>
<evidence type="ECO:0000259" key="3">
    <source>
        <dbReference type="Pfam" id="PF01551"/>
    </source>
</evidence>
<evidence type="ECO:0000313" key="6">
    <source>
        <dbReference type="Proteomes" id="UP001357223"/>
    </source>
</evidence>
<feature type="domain" description="M23ase beta-sheet core" evidence="3">
    <location>
        <begin position="332"/>
        <end position="429"/>
    </location>
</feature>
<keyword evidence="6" id="KW-1185">Reference proteome</keyword>
<dbReference type="Proteomes" id="UP001357223">
    <property type="component" value="Chromosome"/>
</dbReference>
<keyword evidence="1" id="KW-0732">Signal</keyword>
<evidence type="ECO:0000256" key="1">
    <source>
        <dbReference type="ARBA" id="ARBA00022729"/>
    </source>
</evidence>
<sequence length="441" mass="46959">MRKQIITLSIAASVGLGTAFIGIPSGTAKAESISELEKKSEEIQNKQADIQSEISQKESQLNEISEEKAQVNADINRIDLAIGDTTAKITEKNQQIDEKNAEITQLNKEIDVLKDRIEARNEVLKDRARSYQESGGLVSYIDVLVGAESFGDFIDRVGAVAVILEADQDILAQHKADKDALEQKQAQLEKDLSDLEAMRAELASLQADLNAQKEEKNKLMTSLLQEEAQVNELKMSLEEQNENLTAQDAAVQKAIELEQQRQAELKRQQEAAAAAASAAASAAAAAAQSSSSAGGGSSAVSTIPVSDGTFTRPAAGTITSGFGFRSFNGGGFHYGVDIAKAGTVPIVAAADGVVSRSYTSSSYGETVMITHIINGQTYTTVYAHMSSRSVGNLATVTKGQVIGYMGNTGDSYGQHLHFELHRGAWNAAKSNAINPVGIVPL</sequence>
<proteinExistence type="predicted"/>
<dbReference type="InterPro" id="IPR050570">
    <property type="entry name" value="Cell_wall_metabolism_enzyme"/>
</dbReference>
<dbReference type="SUPFAM" id="SSF51261">
    <property type="entry name" value="Duplicated hybrid motif"/>
    <property type="match status" value="1"/>
</dbReference>
<dbReference type="Pfam" id="PF24568">
    <property type="entry name" value="CC_PcsB"/>
    <property type="match status" value="1"/>
</dbReference>
<dbReference type="Gene3D" id="6.10.250.3150">
    <property type="match status" value="1"/>
</dbReference>
<dbReference type="CDD" id="cd12797">
    <property type="entry name" value="M23_peptidase"/>
    <property type="match status" value="1"/>
</dbReference>
<gene>
    <name evidence="5" type="ORF">R4Z09_25090</name>
</gene>
<protein>
    <submittedName>
        <fullName evidence="5">Peptidoglycan DD-metalloendopeptidase family protein</fullName>
    </submittedName>
</protein>
<dbReference type="RefSeq" id="WP_338449416.1">
    <property type="nucleotide sequence ID" value="NZ_CP137640.1"/>
</dbReference>
<evidence type="ECO:0000256" key="2">
    <source>
        <dbReference type="SAM" id="Coils"/>
    </source>
</evidence>
<dbReference type="PANTHER" id="PTHR21666">
    <property type="entry name" value="PEPTIDASE-RELATED"/>
    <property type="match status" value="1"/>
</dbReference>